<name>A0AAJ1ID11_9SPIO</name>
<feature type="domain" description="Phospholipid/glycerol acyltransferase" evidence="1">
    <location>
        <begin position="97"/>
        <end position="205"/>
    </location>
</feature>
<proteinExistence type="predicted"/>
<evidence type="ECO:0000313" key="2">
    <source>
        <dbReference type="EMBL" id="MDC7225507.1"/>
    </source>
</evidence>
<sequence>MAHEEYLKEFDDIRPYNDKEFFKVTRRLSNNKYLKSFISNLRWPNCPKFLMPLAELSVRLYFRREIRKVDNIQDFQRELIIGRLLQWVVDKTTSGLTSSGLEELDMSKSYLFVSNHRDIVLDASFINYFISHEGYDTTQIAFGDNLLINEFVSDLIRINRSFIVKRNLPPREQIKASITLSKYINYTLENGESIWIAQKEGRSKDGSDQTNPAVIKMFFLSQRKRGVDFSDFINKCRIIPVSLSYELDPCDTLKGWEMYRKETRDVGEKTQTMDLVSMWAGMKGAKGRVHVHFGQPLQGKFENDKDVALALDREIHRGYKLWPSNYISYDELHKSGKYADRYSEEERQEFLSRFKHLGEPVIHKVLSMYARPVLNQEEAVFSAG</sequence>
<gene>
    <name evidence="2" type="ORF">PQJ61_01940</name>
</gene>
<dbReference type="GO" id="GO:0016746">
    <property type="term" value="F:acyltransferase activity"/>
    <property type="evidence" value="ECO:0007669"/>
    <property type="project" value="UniProtKB-KW"/>
</dbReference>
<dbReference type="GO" id="GO:0042840">
    <property type="term" value="P:D-glucuronate catabolic process"/>
    <property type="evidence" value="ECO:0007669"/>
    <property type="project" value="TreeGrafter"/>
</dbReference>
<comment type="caution">
    <text evidence="2">The sequence shown here is derived from an EMBL/GenBank/DDBJ whole genome shotgun (WGS) entry which is preliminary data.</text>
</comment>
<dbReference type="SUPFAM" id="SSF69593">
    <property type="entry name" value="Glycerol-3-phosphate (1)-acyltransferase"/>
    <property type="match status" value="1"/>
</dbReference>
<reference evidence="2 3" key="1">
    <citation type="submission" date="2022-12" db="EMBL/GenBank/DDBJ databases">
        <title>Metagenome assembled genome from gulf of manar.</title>
        <authorList>
            <person name="Kohli P."/>
            <person name="Pk S."/>
            <person name="Venkata Ramana C."/>
            <person name="Sasikala C."/>
        </authorList>
    </citation>
    <scope>NUCLEOTIDE SEQUENCE [LARGE SCALE GENOMIC DNA]</scope>
    <source>
        <strain evidence="2">JB008</strain>
    </source>
</reference>
<evidence type="ECO:0000259" key="1">
    <source>
        <dbReference type="Pfam" id="PF01553"/>
    </source>
</evidence>
<dbReference type="AlphaFoldDB" id="A0AAJ1ID11"/>
<evidence type="ECO:0000313" key="3">
    <source>
        <dbReference type="Proteomes" id="UP001221217"/>
    </source>
</evidence>
<dbReference type="PANTHER" id="PTHR30068:SF3">
    <property type="entry name" value="PHOSPHOLIPID_GLYCEROL ACYLTRANSFERASE DOMAIN-CONTAINING PROTEIN"/>
    <property type="match status" value="1"/>
</dbReference>
<dbReference type="Proteomes" id="UP001221217">
    <property type="component" value="Unassembled WGS sequence"/>
</dbReference>
<dbReference type="PANTHER" id="PTHR30068">
    <property type="entry name" value="URONATE ISOMERASE"/>
    <property type="match status" value="1"/>
</dbReference>
<dbReference type="InterPro" id="IPR002123">
    <property type="entry name" value="Plipid/glycerol_acylTrfase"/>
</dbReference>
<dbReference type="EMBL" id="JAQQAL010000007">
    <property type="protein sequence ID" value="MDC7225507.1"/>
    <property type="molecule type" value="Genomic_DNA"/>
</dbReference>
<dbReference type="Pfam" id="PF01553">
    <property type="entry name" value="Acyltransferase"/>
    <property type="match status" value="1"/>
</dbReference>
<dbReference type="GO" id="GO:0019698">
    <property type="term" value="P:D-galacturonate catabolic process"/>
    <property type="evidence" value="ECO:0007669"/>
    <property type="project" value="TreeGrafter"/>
</dbReference>
<protein>
    <submittedName>
        <fullName evidence="2">1-acyl-sn-glycerol-3-phosphate acyltransferase</fullName>
    </submittedName>
</protein>
<accession>A0AAJ1ID11</accession>
<keyword evidence="2" id="KW-0808">Transferase</keyword>
<organism evidence="2 3">
    <name type="scientific">Candidatus Thalassospirochaeta sargassi</name>
    <dbReference type="NCBI Taxonomy" id="3119039"/>
    <lineage>
        <taxon>Bacteria</taxon>
        <taxon>Pseudomonadati</taxon>
        <taxon>Spirochaetota</taxon>
        <taxon>Spirochaetia</taxon>
        <taxon>Spirochaetales</taxon>
        <taxon>Spirochaetaceae</taxon>
        <taxon>Candidatus Thalassospirochaeta</taxon>
    </lineage>
</organism>
<keyword evidence="2" id="KW-0012">Acyltransferase</keyword>